<comment type="pathway">
    <text evidence="1">Glycerolipid metabolism; triacylglycerol biosynthesis.</text>
</comment>
<feature type="region of interest" description="Disordered" evidence="11">
    <location>
        <begin position="167"/>
        <end position="197"/>
    </location>
</feature>
<evidence type="ECO:0000256" key="9">
    <source>
        <dbReference type="ARBA" id="ARBA00023315"/>
    </source>
</evidence>
<dbReference type="EC" id="2.3.1.20" evidence="4"/>
<gene>
    <name evidence="13" type="ORF">GCM10023153_26810</name>
</gene>
<feature type="compositionally biased region" description="Low complexity" evidence="11">
    <location>
        <begin position="296"/>
        <end position="316"/>
    </location>
</feature>
<feature type="compositionally biased region" description="Acidic residues" evidence="11">
    <location>
        <begin position="167"/>
        <end position="176"/>
    </location>
</feature>
<comment type="catalytic activity">
    <reaction evidence="10">
        <text>an acyl-CoA + a 1,2-diacyl-sn-glycerol = a triacyl-sn-glycerol + CoA</text>
        <dbReference type="Rhea" id="RHEA:10868"/>
        <dbReference type="ChEBI" id="CHEBI:17815"/>
        <dbReference type="ChEBI" id="CHEBI:57287"/>
        <dbReference type="ChEBI" id="CHEBI:58342"/>
        <dbReference type="ChEBI" id="CHEBI:64615"/>
        <dbReference type="EC" id="2.3.1.20"/>
    </reaction>
</comment>
<dbReference type="PANTHER" id="PTHR31650:SF1">
    <property type="entry name" value="WAX ESTER SYNTHASE_DIACYLGLYCEROL ACYLTRANSFERASE 4-RELATED"/>
    <property type="match status" value="1"/>
</dbReference>
<feature type="region of interest" description="Disordered" evidence="11">
    <location>
        <begin position="232"/>
        <end position="316"/>
    </location>
</feature>
<accession>A0ABP8K391</accession>
<dbReference type="EMBL" id="BAABFX010000037">
    <property type="protein sequence ID" value="GAA4399961.1"/>
    <property type="molecule type" value="Genomic_DNA"/>
</dbReference>
<comment type="similarity">
    <text evidence="3">Belongs to the long-chain O-acyltransferase family.</text>
</comment>
<evidence type="ECO:0000256" key="4">
    <source>
        <dbReference type="ARBA" id="ARBA00013244"/>
    </source>
</evidence>
<dbReference type="InterPro" id="IPR023213">
    <property type="entry name" value="CAT-like_dom_sf"/>
</dbReference>
<dbReference type="SUPFAM" id="SSF52777">
    <property type="entry name" value="CoA-dependent acyltransferases"/>
    <property type="match status" value="1"/>
</dbReference>
<dbReference type="Pfam" id="PF03007">
    <property type="entry name" value="WS_DGAT_cat"/>
    <property type="match status" value="1"/>
</dbReference>
<keyword evidence="5" id="KW-0444">Lipid biosynthesis</keyword>
<evidence type="ECO:0000259" key="12">
    <source>
        <dbReference type="Pfam" id="PF03007"/>
    </source>
</evidence>
<keyword evidence="9" id="KW-0012">Acyltransferase</keyword>
<evidence type="ECO:0000313" key="13">
    <source>
        <dbReference type="EMBL" id="GAA4399961.1"/>
    </source>
</evidence>
<reference evidence="14" key="1">
    <citation type="journal article" date="2019" name="Int. J. Syst. Evol. Microbiol.">
        <title>The Global Catalogue of Microorganisms (GCM) 10K type strain sequencing project: providing services to taxonomists for standard genome sequencing and annotation.</title>
        <authorList>
            <consortium name="The Broad Institute Genomics Platform"/>
            <consortium name="The Broad Institute Genome Sequencing Center for Infectious Disease"/>
            <person name="Wu L."/>
            <person name="Ma J."/>
        </authorList>
    </citation>
    <scope>NUCLEOTIDE SEQUENCE [LARGE SCALE GENOMIC DNA]</scope>
    <source>
        <strain evidence="14">JCM 17738</strain>
    </source>
</reference>
<dbReference type="PANTHER" id="PTHR31650">
    <property type="entry name" value="O-ACYLTRANSFERASE (WSD1-LIKE) FAMILY PROTEIN"/>
    <property type="match status" value="1"/>
</dbReference>
<dbReference type="InterPro" id="IPR045034">
    <property type="entry name" value="O-acyltransferase_WSD1-like"/>
</dbReference>
<name>A0ABP8K391_9MICO</name>
<evidence type="ECO:0000256" key="7">
    <source>
        <dbReference type="ARBA" id="ARBA00022798"/>
    </source>
</evidence>
<organism evidence="13 14">
    <name type="scientific">Ornithinibacter aureus</name>
    <dbReference type="NCBI Taxonomy" id="622664"/>
    <lineage>
        <taxon>Bacteria</taxon>
        <taxon>Bacillati</taxon>
        <taxon>Actinomycetota</taxon>
        <taxon>Actinomycetes</taxon>
        <taxon>Micrococcales</taxon>
        <taxon>Intrasporangiaceae</taxon>
        <taxon>Ornithinibacter</taxon>
    </lineage>
</organism>
<feature type="compositionally biased region" description="Low complexity" evidence="11">
    <location>
        <begin position="239"/>
        <end position="265"/>
    </location>
</feature>
<evidence type="ECO:0000256" key="3">
    <source>
        <dbReference type="ARBA" id="ARBA00009587"/>
    </source>
</evidence>
<evidence type="ECO:0000256" key="2">
    <source>
        <dbReference type="ARBA" id="ARBA00005189"/>
    </source>
</evidence>
<comment type="pathway">
    <text evidence="2">Lipid metabolism.</text>
</comment>
<dbReference type="InterPro" id="IPR004255">
    <property type="entry name" value="O-acyltransferase_WSD1_N"/>
</dbReference>
<keyword evidence="14" id="KW-1185">Reference proteome</keyword>
<evidence type="ECO:0000256" key="11">
    <source>
        <dbReference type="SAM" id="MobiDB-lite"/>
    </source>
</evidence>
<evidence type="ECO:0000256" key="1">
    <source>
        <dbReference type="ARBA" id="ARBA00004771"/>
    </source>
</evidence>
<evidence type="ECO:0000313" key="14">
    <source>
        <dbReference type="Proteomes" id="UP001500390"/>
    </source>
</evidence>
<keyword evidence="7" id="KW-0319">Glycerol metabolism</keyword>
<evidence type="ECO:0000256" key="10">
    <source>
        <dbReference type="ARBA" id="ARBA00048109"/>
    </source>
</evidence>
<protein>
    <recommendedName>
        <fullName evidence="4">diacylglycerol O-acyltransferase</fullName>
        <ecNumber evidence="4">2.3.1.20</ecNumber>
    </recommendedName>
</protein>
<comment type="caution">
    <text evidence="13">The sequence shown here is derived from an EMBL/GenBank/DDBJ whole genome shotgun (WGS) entry which is preliminary data.</text>
</comment>
<keyword evidence="6" id="KW-0808">Transferase</keyword>
<evidence type="ECO:0000256" key="8">
    <source>
        <dbReference type="ARBA" id="ARBA00023098"/>
    </source>
</evidence>
<feature type="domain" description="O-acyltransferase WSD1-like N-terminal" evidence="12">
    <location>
        <begin position="18"/>
        <end position="219"/>
    </location>
</feature>
<proteinExistence type="inferred from homology"/>
<sequence>MAHRPREHNDGMGERRSMGAVDAIWLAMDSPDNLMVIDSVMMLDGPVDSERFESVVQRRLIDRYPVFTERVVEASTPLGMPRWETVDDFTLSDHLHRVDLPPAAGDGAVQTFIEARMAEPLPRDRPLWDLYLVDGHEHGAVVIARFHHALADGIALARVLLSLTDENPTDDLEDAESSPHSEPPSPRPDGGWLDLPGRLTRDVSSGVRSALHLFGEIPAVLSPSFAIEALTTAKRTRRSPTSCCSPTSHAPPSAATPGSPNARSGLGRGHSRTSSSSVVPPGRPSTTSWSGRCPGRSRATSTSAAATPATSRRWSRSTCATCASRFPASSATSSPS</sequence>
<dbReference type="Proteomes" id="UP001500390">
    <property type="component" value="Unassembled WGS sequence"/>
</dbReference>
<keyword evidence="8" id="KW-0443">Lipid metabolism</keyword>
<feature type="compositionally biased region" description="Low complexity" evidence="11">
    <location>
        <begin position="272"/>
        <end position="288"/>
    </location>
</feature>
<evidence type="ECO:0000256" key="6">
    <source>
        <dbReference type="ARBA" id="ARBA00022679"/>
    </source>
</evidence>
<dbReference type="Gene3D" id="3.30.559.10">
    <property type="entry name" value="Chloramphenicol acetyltransferase-like domain"/>
    <property type="match status" value="1"/>
</dbReference>
<evidence type="ECO:0000256" key="5">
    <source>
        <dbReference type="ARBA" id="ARBA00022516"/>
    </source>
</evidence>